<keyword evidence="1" id="KW-0175">Coiled coil</keyword>
<organism evidence="2 3">
    <name type="scientific">Racocetra fulgida</name>
    <dbReference type="NCBI Taxonomy" id="60492"/>
    <lineage>
        <taxon>Eukaryota</taxon>
        <taxon>Fungi</taxon>
        <taxon>Fungi incertae sedis</taxon>
        <taxon>Mucoromycota</taxon>
        <taxon>Glomeromycotina</taxon>
        <taxon>Glomeromycetes</taxon>
        <taxon>Diversisporales</taxon>
        <taxon>Gigasporaceae</taxon>
        <taxon>Racocetra</taxon>
    </lineage>
</organism>
<reference evidence="2" key="1">
    <citation type="submission" date="2021-06" db="EMBL/GenBank/DDBJ databases">
        <authorList>
            <person name="Kallberg Y."/>
            <person name="Tangrot J."/>
            <person name="Rosling A."/>
        </authorList>
    </citation>
    <scope>NUCLEOTIDE SEQUENCE</scope>
    <source>
        <strain evidence="2">IN212</strain>
    </source>
</reference>
<dbReference type="Proteomes" id="UP000789396">
    <property type="component" value="Unassembled WGS sequence"/>
</dbReference>
<sequence>LLDANYSQFYKNKINKQKRQVHSLDVENESVKKHSRVEHAYEMEVTENICEIGIQTNEIGVQVDKKTREIAQLNTKINEIENLQKQLEYAYDYVIKSVYNEIESLIFNKKRFSLDSLLNFTPENWLANRNPVIVNFINTLTHNDNNDHTNYTSNEKTFKRM</sequence>
<keyword evidence="3" id="KW-1185">Reference proteome</keyword>
<feature type="coiled-coil region" evidence="1">
    <location>
        <begin position="63"/>
        <end position="90"/>
    </location>
</feature>
<protein>
    <submittedName>
        <fullName evidence="2">3432_t:CDS:1</fullName>
    </submittedName>
</protein>
<feature type="non-terminal residue" evidence="2">
    <location>
        <position position="161"/>
    </location>
</feature>
<proteinExistence type="predicted"/>
<evidence type="ECO:0000313" key="3">
    <source>
        <dbReference type="Proteomes" id="UP000789396"/>
    </source>
</evidence>
<feature type="non-terminal residue" evidence="2">
    <location>
        <position position="1"/>
    </location>
</feature>
<comment type="caution">
    <text evidence="2">The sequence shown here is derived from an EMBL/GenBank/DDBJ whole genome shotgun (WGS) entry which is preliminary data.</text>
</comment>
<dbReference type="AlphaFoldDB" id="A0A9N9K5N0"/>
<dbReference type="EMBL" id="CAJVPZ010086206">
    <property type="protein sequence ID" value="CAG8811959.1"/>
    <property type="molecule type" value="Genomic_DNA"/>
</dbReference>
<evidence type="ECO:0000313" key="2">
    <source>
        <dbReference type="EMBL" id="CAG8811959.1"/>
    </source>
</evidence>
<dbReference type="OrthoDB" id="2448326at2759"/>
<accession>A0A9N9K5N0</accession>
<name>A0A9N9K5N0_9GLOM</name>
<gene>
    <name evidence="2" type="ORF">RFULGI_LOCUS18858</name>
</gene>
<evidence type="ECO:0000256" key="1">
    <source>
        <dbReference type="SAM" id="Coils"/>
    </source>
</evidence>